<protein>
    <recommendedName>
        <fullName evidence="1">Endonuclease/exonuclease/phosphatase domain-containing protein</fullName>
    </recommendedName>
</protein>
<dbReference type="Proteomes" id="UP000235392">
    <property type="component" value="Unassembled WGS sequence"/>
</dbReference>
<evidence type="ECO:0000313" key="2">
    <source>
        <dbReference type="EMBL" id="PLW22999.1"/>
    </source>
</evidence>
<proteinExistence type="predicted"/>
<dbReference type="GO" id="GO:0003824">
    <property type="term" value="F:catalytic activity"/>
    <property type="evidence" value="ECO:0007669"/>
    <property type="project" value="InterPro"/>
</dbReference>
<evidence type="ECO:0000259" key="1">
    <source>
        <dbReference type="Pfam" id="PF14529"/>
    </source>
</evidence>
<name>A0A2N5TBY9_9BASI</name>
<dbReference type="EMBL" id="PGCI01000646">
    <property type="protein sequence ID" value="PLW22999.1"/>
    <property type="molecule type" value="Genomic_DNA"/>
</dbReference>
<sequence>MSNYTPTLTPIVSSFQVVDSPPSLVPCNEDFAPSSIAQLNCHNSRVTTYSILNSEPVSVFLLLLQEPWINPLTCFPPDHEGWWTIYSPEHQLTNLQDKHRAVSYVRKSFASRDLKILPGGSKFLTALELLMSGGLRLRALNLYAQPGTTTGIDHLRNWLKTNKDRRVATIMGMDSNLHHHSWNPPGYYHVHQSAKPLAVLCGRSGFGRISEKDTPTFLSSRGSKTTIDLTWANILAARMIPSTSTSSNNHGSDHQKLLTFINAAPPPPVFHTVAPKAAEID</sequence>
<dbReference type="Pfam" id="PF14529">
    <property type="entry name" value="Exo_endo_phos_2"/>
    <property type="match status" value="1"/>
</dbReference>
<dbReference type="Gene3D" id="3.60.10.10">
    <property type="entry name" value="Endonuclease/exonuclease/phosphatase"/>
    <property type="match status" value="1"/>
</dbReference>
<gene>
    <name evidence="2" type="ORF">PCASD_14803</name>
</gene>
<dbReference type="InterPro" id="IPR036691">
    <property type="entry name" value="Endo/exonu/phosph_ase_sf"/>
</dbReference>
<accession>A0A2N5TBY9</accession>
<comment type="caution">
    <text evidence="2">The sequence shown here is derived from an EMBL/GenBank/DDBJ whole genome shotgun (WGS) entry which is preliminary data.</text>
</comment>
<dbReference type="AlphaFoldDB" id="A0A2N5TBY9"/>
<dbReference type="InterPro" id="IPR005135">
    <property type="entry name" value="Endo/exonuclease/phosphatase"/>
</dbReference>
<reference evidence="2 3" key="1">
    <citation type="submission" date="2017-11" db="EMBL/GenBank/DDBJ databases">
        <title>De novo assembly and phasing of dikaryotic genomes from two isolates of Puccinia coronata f. sp. avenae, the causal agent of oat crown rust.</title>
        <authorList>
            <person name="Miller M.E."/>
            <person name="Zhang Y."/>
            <person name="Omidvar V."/>
            <person name="Sperschneider J."/>
            <person name="Schwessinger B."/>
            <person name="Raley C."/>
            <person name="Palmer J.M."/>
            <person name="Garnica D."/>
            <person name="Upadhyaya N."/>
            <person name="Rathjen J."/>
            <person name="Taylor J.M."/>
            <person name="Park R.F."/>
            <person name="Dodds P.N."/>
            <person name="Hirsch C.D."/>
            <person name="Kianian S.F."/>
            <person name="Figueroa M."/>
        </authorList>
    </citation>
    <scope>NUCLEOTIDE SEQUENCE [LARGE SCALE GENOMIC DNA]</scope>
    <source>
        <strain evidence="2">12SD80</strain>
    </source>
</reference>
<evidence type="ECO:0000313" key="3">
    <source>
        <dbReference type="Proteomes" id="UP000235392"/>
    </source>
</evidence>
<organism evidence="2 3">
    <name type="scientific">Puccinia coronata f. sp. avenae</name>
    <dbReference type="NCBI Taxonomy" id="200324"/>
    <lineage>
        <taxon>Eukaryota</taxon>
        <taxon>Fungi</taxon>
        <taxon>Dikarya</taxon>
        <taxon>Basidiomycota</taxon>
        <taxon>Pucciniomycotina</taxon>
        <taxon>Pucciniomycetes</taxon>
        <taxon>Pucciniales</taxon>
        <taxon>Pucciniaceae</taxon>
        <taxon>Puccinia</taxon>
    </lineage>
</organism>
<feature type="domain" description="Endonuclease/exonuclease/phosphatase" evidence="1">
    <location>
        <begin position="139"/>
        <end position="256"/>
    </location>
</feature>
<dbReference type="SUPFAM" id="SSF56219">
    <property type="entry name" value="DNase I-like"/>
    <property type="match status" value="1"/>
</dbReference>